<organism evidence="2 3">
    <name type="scientific">Pseudoalteromonas shioyasakiensis</name>
    <dbReference type="NCBI Taxonomy" id="1190813"/>
    <lineage>
        <taxon>Bacteria</taxon>
        <taxon>Pseudomonadati</taxon>
        <taxon>Pseudomonadota</taxon>
        <taxon>Gammaproteobacteria</taxon>
        <taxon>Alteromonadales</taxon>
        <taxon>Pseudoalteromonadaceae</taxon>
        <taxon>Pseudoalteromonas</taxon>
    </lineage>
</organism>
<feature type="transmembrane region" description="Helical" evidence="1">
    <location>
        <begin position="239"/>
        <end position="257"/>
    </location>
</feature>
<evidence type="ECO:0000256" key="1">
    <source>
        <dbReference type="SAM" id="Phobius"/>
    </source>
</evidence>
<evidence type="ECO:0008006" key="4">
    <source>
        <dbReference type="Google" id="ProtNLM"/>
    </source>
</evidence>
<protein>
    <recommendedName>
        <fullName evidence="4">O-antigen ligase domain-containing protein</fullName>
    </recommendedName>
</protein>
<feature type="transmembrane region" description="Helical" evidence="1">
    <location>
        <begin position="21"/>
        <end position="40"/>
    </location>
</feature>
<evidence type="ECO:0000313" key="2">
    <source>
        <dbReference type="EMBL" id="MDI4671256.1"/>
    </source>
</evidence>
<feature type="transmembrane region" description="Helical" evidence="1">
    <location>
        <begin position="83"/>
        <end position="101"/>
    </location>
</feature>
<sequence>MNKPHPLIDSILNKKLNILNLFYLALMSVLFGFDAFLKLVKPSYKETGSFNFIIGFVILGLHAFFYFIYHYRFKSNRIKKEEVWSVFIGFLLLTILLGNSLGYIELGKVIRDVFYTFFFIILFYFILYFKESHNNSFTSVLKLSFFIYFIVFNIIGLVLGNFDHEGRFTGMQMAASIYGGCVCLFLIILLESDLSKFFKYFYFLVGFPFLLLSGTRGAVLSLIVYFSFSFYRKFAKNKLLQFVIISILLTIVGLIIIKLDEILAAMSALSSIRFASTEDLEGGSLGTRLTWYLMIFSDLYNDSFIGGFGAGAAEKLTGHITHFDLLRFWYDYSLGFILVQLLLFFYMIKSTNKNSLLIFLYFFVQYVLFSLHNIFQAPTMLFLFALSLVVLTSKTEQVYGKV</sequence>
<reference evidence="2 3" key="1">
    <citation type="submission" date="2022-02" db="EMBL/GenBank/DDBJ databases">
        <title>Genome analysis of Beneficial Microorganisms for Coral consortium from Pocillopora damicornis.</title>
        <authorList>
            <person name="Rosado P.M."/>
            <person name="Cardoso P.M."/>
            <person name="Rosado J.G."/>
            <person name="Schultz J."/>
            <person name="Rocha U."/>
            <person name="Costa T.K."/>
            <person name="Peixoto R.S."/>
        </authorList>
    </citation>
    <scope>NUCLEOTIDE SEQUENCE [LARGE SCALE GENOMIC DNA]</scope>
    <source>
        <strain evidence="2 3">BMC5</strain>
    </source>
</reference>
<feature type="transmembrane region" description="Helical" evidence="1">
    <location>
        <begin position="168"/>
        <end position="189"/>
    </location>
</feature>
<dbReference type="EMBL" id="JAKUMG010000018">
    <property type="protein sequence ID" value="MDI4671256.1"/>
    <property type="molecule type" value="Genomic_DNA"/>
</dbReference>
<feature type="transmembrane region" description="Helical" evidence="1">
    <location>
        <begin position="52"/>
        <end position="71"/>
    </location>
</feature>
<keyword evidence="1" id="KW-0812">Transmembrane</keyword>
<name>A0ABT6U6G6_9GAMM</name>
<keyword evidence="1" id="KW-0472">Membrane</keyword>
<keyword evidence="3" id="KW-1185">Reference proteome</keyword>
<comment type="caution">
    <text evidence="2">The sequence shown here is derived from an EMBL/GenBank/DDBJ whole genome shotgun (WGS) entry which is preliminary data.</text>
</comment>
<feature type="transmembrane region" description="Helical" evidence="1">
    <location>
        <begin position="329"/>
        <end position="348"/>
    </location>
</feature>
<feature type="transmembrane region" description="Helical" evidence="1">
    <location>
        <begin position="113"/>
        <end position="129"/>
    </location>
</feature>
<keyword evidence="1" id="KW-1133">Transmembrane helix</keyword>
<feature type="transmembrane region" description="Helical" evidence="1">
    <location>
        <begin position="201"/>
        <end position="227"/>
    </location>
</feature>
<feature type="transmembrane region" description="Helical" evidence="1">
    <location>
        <begin position="360"/>
        <end position="391"/>
    </location>
</feature>
<gene>
    <name evidence="2" type="ORF">MKZ47_19500</name>
</gene>
<feature type="transmembrane region" description="Helical" evidence="1">
    <location>
        <begin position="141"/>
        <end position="162"/>
    </location>
</feature>
<dbReference type="Proteomes" id="UP001156974">
    <property type="component" value="Unassembled WGS sequence"/>
</dbReference>
<dbReference type="RefSeq" id="WP_175083412.1">
    <property type="nucleotide sequence ID" value="NZ_JAKUMG010000018.1"/>
</dbReference>
<accession>A0ABT6U6G6</accession>
<proteinExistence type="predicted"/>
<evidence type="ECO:0000313" key="3">
    <source>
        <dbReference type="Proteomes" id="UP001156974"/>
    </source>
</evidence>